<dbReference type="OrthoDB" id="5930447at2759"/>
<dbReference type="InParanoid" id="A0A0V1BVZ2"/>
<dbReference type="Proteomes" id="UP000054776">
    <property type="component" value="Unassembled WGS sequence"/>
</dbReference>
<organism evidence="1 2">
    <name type="scientific">Trichinella spiralis</name>
    <name type="common">Trichina worm</name>
    <dbReference type="NCBI Taxonomy" id="6334"/>
    <lineage>
        <taxon>Eukaryota</taxon>
        <taxon>Metazoa</taxon>
        <taxon>Ecdysozoa</taxon>
        <taxon>Nematoda</taxon>
        <taxon>Enoplea</taxon>
        <taxon>Dorylaimia</taxon>
        <taxon>Trichinellida</taxon>
        <taxon>Trichinellidae</taxon>
        <taxon>Trichinella</taxon>
    </lineage>
</organism>
<dbReference type="AlphaFoldDB" id="A0A0V1BVZ2"/>
<evidence type="ECO:0000313" key="2">
    <source>
        <dbReference type="Proteomes" id="UP000054776"/>
    </source>
</evidence>
<comment type="caution">
    <text evidence="1">The sequence shown here is derived from an EMBL/GenBank/DDBJ whole genome shotgun (WGS) entry which is preliminary data.</text>
</comment>
<name>A0A0V1BVZ2_TRISP</name>
<protein>
    <submittedName>
        <fullName evidence="1">Uncharacterized protein</fullName>
    </submittedName>
</protein>
<reference evidence="1 2" key="1">
    <citation type="submission" date="2015-01" db="EMBL/GenBank/DDBJ databases">
        <title>Evolution of Trichinella species and genotypes.</title>
        <authorList>
            <person name="Korhonen P.K."/>
            <person name="Edoardo P."/>
            <person name="Giuseppe L.R."/>
            <person name="Gasser R.B."/>
        </authorList>
    </citation>
    <scope>NUCLEOTIDE SEQUENCE [LARGE SCALE GENOMIC DNA]</scope>
    <source>
        <strain evidence="1">ISS3</strain>
    </source>
</reference>
<evidence type="ECO:0000313" key="1">
    <source>
        <dbReference type="EMBL" id="KRY40908.1"/>
    </source>
</evidence>
<gene>
    <name evidence="1" type="ORF">T01_3599</name>
</gene>
<accession>A0A0V1BVZ2</accession>
<keyword evidence="2" id="KW-1185">Reference proteome</keyword>
<dbReference type="EMBL" id="JYDH01000010">
    <property type="protein sequence ID" value="KRY40908.1"/>
    <property type="molecule type" value="Genomic_DNA"/>
</dbReference>
<sequence length="117" mass="12878">MTKINKYIRVKGKEALRTGGWLTTAPVPRFQTLAPDWSTSPDMSGSAECPLSCQQHAASGKYSRKFDIRGSTGMHILRMLTNHCNEKTNENNLYGDDDSQQGLWLGCGQCRAAALGQ</sequence>
<proteinExistence type="predicted"/>